<accession>A0ABQ9JGL5</accession>
<keyword evidence="2" id="KW-1185">Reference proteome</keyword>
<organism evidence="1 2">
    <name type="scientific">Molorchus minor</name>
    <dbReference type="NCBI Taxonomy" id="1323400"/>
    <lineage>
        <taxon>Eukaryota</taxon>
        <taxon>Metazoa</taxon>
        <taxon>Ecdysozoa</taxon>
        <taxon>Arthropoda</taxon>
        <taxon>Hexapoda</taxon>
        <taxon>Insecta</taxon>
        <taxon>Pterygota</taxon>
        <taxon>Neoptera</taxon>
        <taxon>Endopterygota</taxon>
        <taxon>Coleoptera</taxon>
        <taxon>Polyphaga</taxon>
        <taxon>Cucujiformia</taxon>
        <taxon>Chrysomeloidea</taxon>
        <taxon>Cerambycidae</taxon>
        <taxon>Lamiinae</taxon>
        <taxon>Monochamini</taxon>
        <taxon>Molorchus</taxon>
    </lineage>
</organism>
<sequence length="257" mass="29278">MFQHEADFSPRGRKAHNFYENLKFTHKRLENGRRAAQCTICKALLKNTSIARLHAHRFETLEVIFLSDEEEDVDTDNKLCQNITTIPKKLRRNKLNKLSCDVDPMTPKLKEEIDISLAKFFLGWDIYCKLQVSGEMLEVPPNQAAIIFLYFHVHTKETTPLAEVMPSLPGHILVFTGGKRWERKTRLSRDNEEYPPYQQVNCQEQTISRIAYRPMHVNDNPNVHTPGNGTKSVSSVVTMDDGTGGGIPVRSTGTIVV</sequence>
<evidence type="ECO:0000313" key="1">
    <source>
        <dbReference type="EMBL" id="KAJ8976817.1"/>
    </source>
</evidence>
<dbReference type="Proteomes" id="UP001162164">
    <property type="component" value="Unassembled WGS sequence"/>
</dbReference>
<gene>
    <name evidence="1" type="ORF">NQ317_008711</name>
</gene>
<proteinExistence type="predicted"/>
<name>A0ABQ9JGL5_9CUCU</name>
<protein>
    <submittedName>
        <fullName evidence="1">Uncharacterized protein</fullName>
    </submittedName>
</protein>
<evidence type="ECO:0000313" key="2">
    <source>
        <dbReference type="Proteomes" id="UP001162164"/>
    </source>
</evidence>
<comment type="caution">
    <text evidence="1">The sequence shown here is derived from an EMBL/GenBank/DDBJ whole genome shotgun (WGS) entry which is preliminary data.</text>
</comment>
<dbReference type="EMBL" id="JAPWTJ010000620">
    <property type="protein sequence ID" value="KAJ8976817.1"/>
    <property type="molecule type" value="Genomic_DNA"/>
</dbReference>
<reference evidence="1" key="1">
    <citation type="journal article" date="2023" name="Insect Mol. Biol.">
        <title>Genome sequencing provides insights into the evolution of gene families encoding plant cell wall-degrading enzymes in longhorned beetles.</title>
        <authorList>
            <person name="Shin N.R."/>
            <person name="Okamura Y."/>
            <person name="Kirsch R."/>
            <person name="Pauchet Y."/>
        </authorList>
    </citation>
    <scope>NUCLEOTIDE SEQUENCE</scope>
    <source>
        <strain evidence="1">MMC_N1</strain>
    </source>
</reference>